<dbReference type="CDD" id="cd07020">
    <property type="entry name" value="Clp_protease_NfeD_1"/>
    <property type="match status" value="1"/>
</dbReference>
<dbReference type="PANTHER" id="PTHR33507">
    <property type="entry name" value="INNER MEMBRANE PROTEIN YBBJ"/>
    <property type="match status" value="1"/>
</dbReference>
<dbReference type="SUPFAM" id="SSF141322">
    <property type="entry name" value="NfeD domain-like"/>
    <property type="match status" value="1"/>
</dbReference>
<evidence type="ECO:0000256" key="5">
    <source>
        <dbReference type="SAM" id="Phobius"/>
    </source>
</evidence>
<evidence type="ECO:0000256" key="3">
    <source>
        <dbReference type="ARBA" id="ARBA00022989"/>
    </source>
</evidence>
<dbReference type="Pfam" id="PF24961">
    <property type="entry name" value="NfeD_membrane"/>
    <property type="match status" value="1"/>
</dbReference>
<dbReference type="PANTHER" id="PTHR33507:SF4">
    <property type="entry name" value="NODULATION COMPETITIVENESS PROTEIN NFED"/>
    <property type="match status" value="1"/>
</dbReference>
<dbReference type="Pfam" id="PF25145">
    <property type="entry name" value="NfeD1b_N"/>
    <property type="match status" value="1"/>
</dbReference>
<dbReference type="FunFam" id="3.90.226.10:FF:000089">
    <property type="entry name" value="Membrane-bound serine protease"/>
    <property type="match status" value="1"/>
</dbReference>
<keyword evidence="3 5" id="KW-1133">Transmembrane helix</keyword>
<dbReference type="RefSeq" id="WP_011939755.1">
    <property type="nucleotide sequence ID" value="NC_009483.1"/>
</dbReference>
<evidence type="ECO:0000259" key="8">
    <source>
        <dbReference type="Pfam" id="PF24961"/>
    </source>
</evidence>
<feature type="domain" description="NfeD-like C-terminal" evidence="7">
    <location>
        <begin position="368"/>
        <end position="422"/>
    </location>
</feature>
<evidence type="ECO:0000259" key="7">
    <source>
        <dbReference type="Pfam" id="PF01957"/>
    </source>
</evidence>
<evidence type="ECO:0000256" key="4">
    <source>
        <dbReference type="ARBA" id="ARBA00023136"/>
    </source>
</evidence>
<sequence>MLRLLILTLFIMTYSFPAVAGKGVVRSIDINGPINPVTADYLKRNLREAARSNEMLLLVEMDTPGGLDSAMRDSVKDVMASPVPVVVYVAPSGARAASAGAVIALAADICAMAPGTNIGAAHPVSIGEKPDKVMQEKLVNDAEAYVEGIARKRGRNEVLAKQMVRESLSLSAEKALEGKVIDLIAADRGELLRKLDGRNVLRNGKSVALDLTGAEVKEYEMATREKILNVISNPNVAYVLMMLGFLGIFFELSNPGVILPGVIGGISLILAFFAFQTLPVNYAGVLLILLAIVLFIAEIKIVSHGMLTVGGVISMILGSLLLFESPEPYLRVSWSVIIVTVLATTVFAVCAVTLAVKAHRRKPVSGREGLIGETGRAETAIDPEGKVFVRGEYWQAFSDEQIAPNDKIEVVAVDGMRVKVKKA</sequence>
<dbReference type="Pfam" id="PF01957">
    <property type="entry name" value="NfeD"/>
    <property type="match status" value="1"/>
</dbReference>
<evidence type="ECO:0000256" key="2">
    <source>
        <dbReference type="ARBA" id="ARBA00022692"/>
    </source>
</evidence>
<dbReference type="InterPro" id="IPR012340">
    <property type="entry name" value="NA-bd_OB-fold"/>
</dbReference>
<protein>
    <submittedName>
        <fullName evidence="10">Nodulation efficiency protein NfeD</fullName>
    </submittedName>
</protein>
<evidence type="ECO:0000256" key="1">
    <source>
        <dbReference type="ARBA" id="ARBA00004141"/>
    </source>
</evidence>
<feature type="domain" description="NfeD1b N-terminal" evidence="9">
    <location>
        <begin position="25"/>
        <end position="186"/>
    </location>
</feature>
<feature type="chain" id="PRO_5002682024" evidence="6">
    <location>
        <begin position="21"/>
        <end position="423"/>
    </location>
</feature>
<feature type="transmembrane region" description="Helical" evidence="5">
    <location>
        <begin position="281"/>
        <end position="299"/>
    </location>
</feature>
<accession>A5G5L7</accession>
<evidence type="ECO:0000313" key="10">
    <source>
        <dbReference type="EMBL" id="ABQ27085.1"/>
    </source>
</evidence>
<feature type="transmembrane region" description="Helical" evidence="5">
    <location>
        <begin position="306"/>
        <end position="323"/>
    </location>
</feature>
<dbReference type="OrthoDB" id="5289056at2"/>
<proteinExistence type="predicted"/>
<dbReference type="Proteomes" id="UP000006695">
    <property type="component" value="Chromosome"/>
</dbReference>
<dbReference type="InterPro" id="IPR002810">
    <property type="entry name" value="NfeD-like_C"/>
</dbReference>
<dbReference type="InterPro" id="IPR056739">
    <property type="entry name" value="NfeD_membrane"/>
</dbReference>
<dbReference type="GO" id="GO:0016020">
    <property type="term" value="C:membrane"/>
    <property type="evidence" value="ECO:0007669"/>
    <property type="project" value="UniProtKB-SubCell"/>
</dbReference>
<dbReference type="STRING" id="351605.Gura_2913"/>
<dbReference type="SUPFAM" id="SSF52096">
    <property type="entry name" value="ClpP/crotonase"/>
    <property type="match status" value="1"/>
</dbReference>
<comment type="subcellular location">
    <subcellularLocation>
        <location evidence="1">Membrane</location>
        <topology evidence="1">Multi-pass membrane protein</topology>
    </subcellularLocation>
</comment>
<feature type="signal peptide" evidence="6">
    <location>
        <begin position="1"/>
        <end position="20"/>
    </location>
</feature>
<feature type="transmembrane region" description="Helical" evidence="5">
    <location>
        <begin position="257"/>
        <end position="275"/>
    </location>
</feature>
<feature type="transmembrane region" description="Helical" evidence="5">
    <location>
        <begin position="231"/>
        <end position="250"/>
    </location>
</feature>
<name>A5G5L7_GEOUR</name>
<dbReference type="Gene3D" id="2.40.50.140">
    <property type="entry name" value="Nucleic acid-binding proteins"/>
    <property type="match status" value="1"/>
</dbReference>
<dbReference type="KEGG" id="gur:Gura_2913"/>
<dbReference type="HOGENOM" id="CLU_024619_1_0_7"/>
<keyword evidence="2 5" id="KW-0812">Transmembrane</keyword>
<reference evidence="10 11" key="1">
    <citation type="submission" date="2007-05" db="EMBL/GenBank/DDBJ databases">
        <title>Complete sequence of Geobacter uraniireducens Rf4.</title>
        <authorList>
            <consortium name="US DOE Joint Genome Institute"/>
            <person name="Copeland A."/>
            <person name="Lucas S."/>
            <person name="Lapidus A."/>
            <person name="Barry K."/>
            <person name="Detter J.C."/>
            <person name="Glavina del Rio T."/>
            <person name="Hammon N."/>
            <person name="Israni S."/>
            <person name="Dalin E."/>
            <person name="Tice H."/>
            <person name="Pitluck S."/>
            <person name="Chertkov O."/>
            <person name="Brettin T."/>
            <person name="Bruce D."/>
            <person name="Han C."/>
            <person name="Schmutz J."/>
            <person name="Larimer F."/>
            <person name="Land M."/>
            <person name="Hauser L."/>
            <person name="Kyrpides N."/>
            <person name="Mikhailova N."/>
            <person name="Shelobolina E."/>
            <person name="Aklujkar M."/>
            <person name="Lovley D."/>
            <person name="Richardson P."/>
        </authorList>
    </citation>
    <scope>NUCLEOTIDE SEQUENCE [LARGE SCALE GENOMIC DNA]</scope>
    <source>
        <strain evidence="10 11">Rf4</strain>
    </source>
</reference>
<evidence type="ECO:0000256" key="6">
    <source>
        <dbReference type="SAM" id="SignalP"/>
    </source>
</evidence>
<evidence type="ECO:0000313" key="11">
    <source>
        <dbReference type="Proteomes" id="UP000006695"/>
    </source>
</evidence>
<dbReference type="InterPro" id="IPR029045">
    <property type="entry name" value="ClpP/crotonase-like_dom_sf"/>
</dbReference>
<keyword evidence="11" id="KW-1185">Reference proteome</keyword>
<keyword evidence="6" id="KW-0732">Signal</keyword>
<organism evidence="10 11">
    <name type="scientific">Geotalea uraniireducens (strain Rf4)</name>
    <name type="common">Geobacter uraniireducens</name>
    <dbReference type="NCBI Taxonomy" id="351605"/>
    <lineage>
        <taxon>Bacteria</taxon>
        <taxon>Pseudomonadati</taxon>
        <taxon>Thermodesulfobacteriota</taxon>
        <taxon>Desulfuromonadia</taxon>
        <taxon>Geobacterales</taxon>
        <taxon>Geobacteraceae</taxon>
        <taxon>Geotalea</taxon>
    </lineage>
</organism>
<feature type="domain" description="NfeD integral membrane" evidence="8">
    <location>
        <begin position="235"/>
        <end position="349"/>
    </location>
</feature>
<dbReference type="EMBL" id="CP000698">
    <property type="protein sequence ID" value="ABQ27085.1"/>
    <property type="molecule type" value="Genomic_DNA"/>
</dbReference>
<dbReference type="Gene3D" id="3.90.226.10">
    <property type="entry name" value="2-enoyl-CoA Hydratase, Chain A, domain 1"/>
    <property type="match status" value="1"/>
</dbReference>
<gene>
    <name evidence="10" type="ordered locus">Gura_2913</name>
</gene>
<dbReference type="AlphaFoldDB" id="A5G5L7"/>
<keyword evidence="4 5" id="KW-0472">Membrane</keyword>
<dbReference type="FunFam" id="2.40.50.140:FF:000336">
    <property type="entry name" value="Membrane-bound serine protease"/>
    <property type="match status" value="1"/>
</dbReference>
<evidence type="ECO:0000259" key="9">
    <source>
        <dbReference type="Pfam" id="PF25145"/>
    </source>
</evidence>
<dbReference type="InterPro" id="IPR052165">
    <property type="entry name" value="Membrane_assoc_protease"/>
</dbReference>
<feature type="transmembrane region" description="Helical" evidence="5">
    <location>
        <begin position="335"/>
        <end position="356"/>
    </location>
</feature>
<dbReference type="InterPro" id="IPR056738">
    <property type="entry name" value="NfeD1b_N"/>
</dbReference>